<dbReference type="PROSITE" id="PS50088">
    <property type="entry name" value="ANK_REPEAT"/>
    <property type="match status" value="2"/>
</dbReference>
<accession>A0A4S2M5C2</accession>
<sequence>MFDTHRHLLILWATVWCQLSTARLTVLLKLVSHTACRYSTAIYARRIDWEGFVEKSSFSDSELQSVRVYADNKQNHHEGILIRMTTEGLLWALKNGDLQGFKDLSQNLPDVCRFSTNGRSLLHYAADYGQPEICEYLLSKGADVNTPDDYGVTPLLAAIYENHIDCARVLLEKGAKFLNTPDGVSYLEVAESEKLRTLLREFGAS</sequence>
<evidence type="ECO:0000256" key="3">
    <source>
        <dbReference type="PROSITE-ProRule" id="PRU00023"/>
    </source>
</evidence>
<keyword evidence="2 3" id="KW-0040">ANK repeat</keyword>
<dbReference type="PROSITE" id="PS50297">
    <property type="entry name" value="ANK_REP_REGION"/>
    <property type="match status" value="2"/>
</dbReference>
<dbReference type="Gene3D" id="1.25.40.20">
    <property type="entry name" value="Ankyrin repeat-containing domain"/>
    <property type="match status" value="1"/>
</dbReference>
<name>A0A4S2M5C2_OPIFE</name>
<dbReference type="GO" id="GO:0004842">
    <property type="term" value="F:ubiquitin-protein transferase activity"/>
    <property type="evidence" value="ECO:0007669"/>
    <property type="project" value="TreeGrafter"/>
</dbReference>
<dbReference type="InterPro" id="IPR036770">
    <property type="entry name" value="Ankyrin_rpt-contain_sf"/>
</dbReference>
<evidence type="ECO:0000256" key="4">
    <source>
        <dbReference type="SAM" id="SignalP"/>
    </source>
</evidence>
<dbReference type="GO" id="GO:0085020">
    <property type="term" value="P:protein K6-linked ubiquitination"/>
    <property type="evidence" value="ECO:0007669"/>
    <property type="project" value="TreeGrafter"/>
</dbReference>
<proteinExistence type="predicted"/>
<dbReference type="SUPFAM" id="SSF48403">
    <property type="entry name" value="Ankyrin repeat"/>
    <property type="match status" value="1"/>
</dbReference>
<keyword evidence="4" id="KW-0732">Signal</keyword>
<feature type="repeat" description="ANK" evidence="3">
    <location>
        <begin position="117"/>
        <end position="149"/>
    </location>
</feature>
<feature type="signal peptide" evidence="4">
    <location>
        <begin position="1"/>
        <end position="22"/>
    </location>
</feature>
<dbReference type="AlphaFoldDB" id="A0A4S2M5C2"/>
<evidence type="ECO:0000313" key="6">
    <source>
        <dbReference type="Proteomes" id="UP000308267"/>
    </source>
</evidence>
<dbReference type="OrthoDB" id="5946465at2759"/>
<feature type="repeat" description="ANK" evidence="3">
    <location>
        <begin position="150"/>
        <end position="175"/>
    </location>
</feature>
<dbReference type="STRING" id="147828.A0A4S2M5C2"/>
<evidence type="ECO:0000256" key="1">
    <source>
        <dbReference type="ARBA" id="ARBA00022737"/>
    </source>
</evidence>
<evidence type="ECO:0000256" key="2">
    <source>
        <dbReference type="ARBA" id="ARBA00023043"/>
    </source>
</evidence>
<reference evidence="5 6" key="1">
    <citation type="journal article" date="2019" name="BMC Genomics">
        <title>New insights from Opisthorchis felineus genome: update on genomics of the epidemiologically important liver flukes.</title>
        <authorList>
            <person name="Ershov N.I."/>
            <person name="Mordvinov V.A."/>
            <person name="Prokhortchouk E.B."/>
            <person name="Pakharukova M.Y."/>
            <person name="Gunbin K.V."/>
            <person name="Ustyantsev K."/>
            <person name="Genaev M.A."/>
            <person name="Blinov A.G."/>
            <person name="Mazur A."/>
            <person name="Boulygina E."/>
            <person name="Tsygankova S."/>
            <person name="Khrameeva E."/>
            <person name="Chekanov N."/>
            <person name="Fan G."/>
            <person name="Xiao A."/>
            <person name="Zhang H."/>
            <person name="Xu X."/>
            <person name="Yang H."/>
            <person name="Solovyev V."/>
            <person name="Lee S.M."/>
            <person name="Liu X."/>
            <person name="Afonnikov D.A."/>
            <person name="Skryabin K.G."/>
        </authorList>
    </citation>
    <scope>NUCLEOTIDE SEQUENCE [LARGE SCALE GENOMIC DNA]</scope>
    <source>
        <strain evidence="5">AK-0245</strain>
        <tissue evidence="5">Whole organism</tissue>
    </source>
</reference>
<keyword evidence="6" id="KW-1185">Reference proteome</keyword>
<dbReference type="PANTHER" id="PTHR24171">
    <property type="entry name" value="ANKYRIN REPEAT DOMAIN-CONTAINING PROTEIN 39-RELATED"/>
    <property type="match status" value="1"/>
</dbReference>
<dbReference type="Pfam" id="PF12796">
    <property type="entry name" value="Ank_2"/>
    <property type="match status" value="1"/>
</dbReference>
<dbReference type="InterPro" id="IPR002110">
    <property type="entry name" value="Ankyrin_rpt"/>
</dbReference>
<evidence type="ECO:0000313" key="5">
    <source>
        <dbReference type="EMBL" id="TGZ71552.1"/>
    </source>
</evidence>
<dbReference type="PANTHER" id="PTHR24171:SF8">
    <property type="entry name" value="BRCA1-ASSOCIATED RING DOMAIN PROTEIN 1"/>
    <property type="match status" value="1"/>
</dbReference>
<keyword evidence="1" id="KW-0677">Repeat</keyword>
<dbReference type="GO" id="GO:0070531">
    <property type="term" value="C:BRCA1-A complex"/>
    <property type="evidence" value="ECO:0007669"/>
    <property type="project" value="TreeGrafter"/>
</dbReference>
<gene>
    <name evidence="5" type="ORF">CRM22_002565</name>
</gene>
<feature type="chain" id="PRO_5020444765" evidence="4">
    <location>
        <begin position="23"/>
        <end position="205"/>
    </location>
</feature>
<dbReference type="SMART" id="SM00248">
    <property type="entry name" value="ANK"/>
    <property type="match status" value="2"/>
</dbReference>
<dbReference type="GO" id="GO:0031436">
    <property type="term" value="C:BRCA1-BARD1 complex"/>
    <property type="evidence" value="ECO:0007669"/>
    <property type="project" value="TreeGrafter"/>
</dbReference>
<organism evidence="5 6">
    <name type="scientific">Opisthorchis felineus</name>
    <dbReference type="NCBI Taxonomy" id="147828"/>
    <lineage>
        <taxon>Eukaryota</taxon>
        <taxon>Metazoa</taxon>
        <taxon>Spiralia</taxon>
        <taxon>Lophotrochozoa</taxon>
        <taxon>Platyhelminthes</taxon>
        <taxon>Trematoda</taxon>
        <taxon>Digenea</taxon>
        <taxon>Opisthorchiida</taxon>
        <taxon>Opisthorchiata</taxon>
        <taxon>Opisthorchiidae</taxon>
        <taxon>Opisthorchis</taxon>
    </lineage>
</organism>
<protein>
    <submittedName>
        <fullName evidence="5">Uncharacterized protein</fullName>
    </submittedName>
</protein>
<dbReference type="Proteomes" id="UP000308267">
    <property type="component" value="Unassembled WGS sequence"/>
</dbReference>
<dbReference type="EMBL" id="SJOL01004493">
    <property type="protein sequence ID" value="TGZ71552.1"/>
    <property type="molecule type" value="Genomic_DNA"/>
</dbReference>
<comment type="caution">
    <text evidence="5">The sequence shown here is derived from an EMBL/GenBank/DDBJ whole genome shotgun (WGS) entry which is preliminary data.</text>
</comment>